<evidence type="ECO:0000313" key="1">
    <source>
        <dbReference type="EMBL" id="BDD53652.1"/>
    </source>
</evidence>
<evidence type="ECO:0000313" key="2">
    <source>
        <dbReference type="Proteomes" id="UP001320460"/>
    </source>
</evidence>
<organism evidence="1 2">
    <name type="scientific">Phytobacter diazotrophicus</name>
    <dbReference type="NCBI Taxonomy" id="395631"/>
    <lineage>
        <taxon>Bacteria</taxon>
        <taxon>Pseudomonadati</taxon>
        <taxon>Pseudomonadota</taxon>
        <taxon>Gammaproteobacteria</taxon>
        <taxon>Enterobacterales</taxon>
        <taxon>Enterobacteriaceae</taxon>
        <taxon>Phytobacter</taxon>
    </lineage>
</organism>
<accession>A0ABM7W269</accession>
<reference evidence="1 2" key="1">
    <citation type="submission" date="2021-12" db="EMBL/GenBank/DDBJ databases">
        <title>Complete genome sequence of Phytobacter diazotrophicus TA9734.</title>
        <authorList>
            <person name="Kubota H."/>
            <person name="Nakayama Y."/>
            <person name="Ariyoshi T."/>
        </authorList>
    </citation>
    <scope>NUCLEOTIDE SEQUENCE [LARGE SCALE GENOMIC DNA]</scope>
    <source>
        <strain evidence="1 2">TA9734</strain>
    </source>
</reference>
<gene>
    <name evidence="1" type="ORF">PDTA9734_51390</name>
</gene>
<keyword evidence="2" id="KW-1185">Reference proteome</keyword>
<dbReference type="Proteomes" id="UP001320460">
    <property type="component" value="Chromosome"/>
</dbReference>
<dbReference type="EMBL" id="AP025334">
    <property type="protein sequence ID" value="BDD53652.1"/>
    <property type="molecule type" value="Genomic_DNA"/>
</dbReference>
<name>A0ABM7W269_9ENTR</name>
<sequence length="30" mass="3216">MAGNNMKNRVCMMLSGESITFQRLPGNSAG</sequence>
<proteinExistence type="predicted"/>
<protein>
    <submittedName>
        <fullName evidence="1">Uncharacterized protein</fullName>
    </submittedName>
</protein>